<evidence type="ECO:0000313" key="1">
    <source>
        <dbReference type="EMBL" id="CUX45703.1"/>
    </source>
</evidence>
<evidence type="ECO:0000313" key="2">
    <source>
        <dbReference type="Proteomes" id="UP000191987"/>
    </source>
</evidence>
<proteinExistence type="predicted"/>
<dbReference type="AlphaFoldDB" id="A0A1S7R2R9"/>
<dbReference type="PANTHER" id="PTHR38785:SF1">
    <property type="entry name" value="HOMOLOG OF VIRK"/>
    <property type="match status" value="1"/>
</dbReference>
<dbReference type="Proteomes" id="UP000191987">
    <property type="component" value="Unassembled WGS sequence"/>
</dbReference>
<dbReference type="EMBL" id="FBWG01000030">
    <property type="protein sequence ID" value="CUX45703.1"/>
    <property type="molecule type" value="Genomic_DNA"/>
</dbReference>
<protein>
    <submittedName>
        <fullName evidence="1">Putative virK protein</fullName>
    </submittedName>
</protein>
<sequence length="317" mass="36433">MSRIQDAAVLAEKRPVTDEVVQTVSETPHFLLFRRIMTFAGRAQWKRAVLFWMRFAANPLVTFRWWWFLVRFSAERELPLPHDDLLQKPLSKFLINKVSRKRRLAFLMDNFAIADRHFPRSTMAGLWAGKTMDMGTVRGRNDEYRCILALADRCGGRHEGALAVRLVRDHDNAVLWTATFTFLAGCETQHHTIVVGGMQGPRAAKEQMVSVTRDLSGLRPKEAALMVLQGLACEGALSYFAVAQSRHPIRYRRARRQKMMVSDIDAFWRERSGEPDKTFGFKVPFSSLEGRDKRSHMKFSFFNLGKRFCESKATESA</sequence>
<dbReference type="GO" id="GO:0006974">
    <property type="term" value="P:DNA damage response"/>
    <property type="evidence" value="ECO:0007669"/>
    <property type="project" value="TreeGrafter"/>
</dbReference>
<reference evidence="1 2" key="1">
    <citation type="submission" date="2016-01" db="EMBL/GenBank/DDBJ databases">
        <authorList>
            <person name="Oliw E.H."/>
        </authorList>
    </citation>
    <scope>NUCLEOTIDE SEQUENCE [LARGE SCALE GENOMIC DNA]</scope>
    <source>
        <strain evidence="1 2">Zutra 3-1</strain>
    </source>
</reference>
<accession>A0A1S7R2R9</accession>
<dbReference type="Pfam" id="PF04393">
    <property type="entry name" value="DUF535"/>
    <property type="match status" value="1"/>
</dbReference>
<name>A0A1S7R2R9_9HYPH</name>
<dbReference type="PANTHER" id="PTHR38785">
    <property type="entry name" value="HOMOLOG OF VIRK"/>
    <property type="match status" value="1"/>
</dbReference>
<dbReference type="InterPro" id="IPR007488">
    <property type="entry name" value="DUF535"/>
</dbReference>
<organism evidence="1 2">
    <name type="scientific">Agrobacterium deltaense Zutra 3/1</name>
    <dbReference type="NCBI Taxonomy" id="1183427"/>
    <lineage>
        <taxon>Bacteria</taxon>
        <taxon>Pseudomonadati</taxon>
        <taxon>Pseudomonadota</taxon>
        <taxon>Alphaproteobacteria</taxon>
        <taxon>Hyphomicrobiales</taxon>
        <taxon>Rhizobiaceae</taxon>
        <taxon>Rhizobium/Agrobacterium group</taxon>
        <taxon>Agrobacterium</taxon>
    </lineage>
</organism>
<gene>
    <name evidence="1" type="ORF">AGR7C_Lc120028</name>
</gene>